<sequence>MLKTRFAAFVMTFERPDVLVETIKKIQSQSFPPAVVLIVDNSNNYTTQERLQKENLIGIEYLRVGYNSGPAGAAYLALKHLTNLGFEWIYWGDDDNPPRDTTVFANLMGAMEKLTSQGIKLGLLGEKGGKFNSFSGRIKSLSNFELKQGEYLEVDSIPGGHSMIVNTEVIKNKIFPNSDLFFGFEEFDFCLNIKKSSFKLMITTAPWLKVREENNLSNKEYRWRGNSFGKSDQLQREYYSTRNLLDIFYKHHYYIPFVILLIKSFGKMLLGFKYGTHYGRNMFLIQSHAITDFFKGNFGMKKHINRL</sequence>
<name>A0ABS9EII3_9FLAO</name>
<dbReference type="SUPFAM" id="SSF53448">
    <property type="entry name" value="Nucleotide-diphospho-sugar transferases"/>
    <property type="match status" value="1"/>
</dbReference>
<organism evidence="2 3">
    <name type="scientific">Gillisia lutea</name>
    <dbReference type="NCBI Taxonomy" id="2909668"/>
    <lineage>
        <taxon>Bacteria</taxon>
        <taxon>Pseudomonadati</taxon>
        <taxon>Bacteroidota</taxon>
        <taxon>Flavobacteriia</taxon>
        <taxon>Flavobacteriales</taxon>
        <taxon>Flavobacteriaceae</taxon>
        <taxon>Gillisia</taxon>
    </lineage>
</organism>
<comment type="caution">
    <text evidence="2">The sequence shown here is derived from an EMBL/GenBank/DDBJ whole genome shotgun (WGS) entry which is preliminary data.</text>
</comment>
<reference evidence="2" key="1">
    <citation type="submission" date="2022-01" db="EMBL/GenBank/DDBJ databases">
        <title>Gillisia lutea sp. nov., isolated from marine plastic residues from the Malvarosa beach (Valencia, Spain).</title>
        <authorList>
            <person name="Vidal-Verdu A."/>
            <person name="Molina-Menor E."/>
            <person name="Satari L."/>
            <person name="Pascual J."/>
            <person name="Pereto J."/>
            <person name="Porcar M."/>
        </authorList>
    </citation>
    <scope>NUCLEOTIDE SEQUENCE</scope>
    <source>
        <strain evidence="2">M10.2A</strain>
    </source>
</reference>
<dbReference type="InterPro" id="IPR001173">
    <property type="entry name" value="Glyco_trans_2-like"/>
</dbReference>
<dbReference type="EC" id="2.4.-.-" evidence="2"/>
<evidence type="ECO:0000259" key="1">
    <source>
        <dbReference type="Pfam" id="PF00535"/>
    </source>
</evidence>
<accession>A0ABS9EII3</accession>
<dbReference type="Gene3D" id="3.90.550.10">
    <property type="entry name" value="Spore Coat Polysaccharide Biosynthesis Protein SpsA, Chain A"/>
    <property type="match status" value="1"/>
</dbReference>
<keyword evidence="2" id="KW-0808">Transferase</keyword>
<evidence type="ECO:0000313" key="3">
    <source>
        <dbReference type="Proteomes" id="UP001179363"/>
    </source>
</evidence>
<feature type="domain" description="Glycosyltransferase 2-like" evidence="1">
    <location>
        <begin position="9"/>
        <end position="168"/>
    </location>
</feature>
<keyword evidence="2" id="KW-0328">Glycosyltransferase</keyword>
<dbReference type="InterPro" id="IPR029044">
    <property type="entry name" value="Nucleotide-diphossugar_trans"/>
</dbReference>
<dbReference type="GO" id="GO:0016757">
    <property type="term" value="F:glycosyltransferase activity"/>
    <property type="evidence" value="ECO:0007669"/>
    <property type="project" value="UniProtKB-KW"/>
</dbReference>
<dbReference type="EMBL" id="JAKGTH010000011">
    <property type="protein sequence ID" value="MCF4102672.1"/>
    <property type="molecule type" value="Genomic_DNA"/>
</dbReference>
<dbReference type="Proteomes" id="UP001179363">
    <property type="component" value="Unassembled WGS sequence"/>
</dbReference>
<protein>
    <submittedName>
        <fullName evidence="2">Glycosyltransferase</fullName>
        <ecNumber evidence="2">2.4.-.-</ecNumber>
    </submittedName>
</protein>
<dbReference type="Pfam" id="PF00535">
    <property type="entry name" value="Glycos_transf_2"/>
    <property type="match status" value="1"/>
</dbReference>
<dbReference type="RefSeq" id="WP_236134815.1">
    <property type="nucleotide sequence ID" value="NZ_JAKGTH010000011.1"/>
</dbReference>
<evidence type="ECO:0000313" key="2">
    <source>
        <dbReference type="EMBL" id="MCF4102672.1"/>
    </source>
</evidence>
<gene>
    <name evidence="2" type="ORF">L1I30_13425</name>
</gene>
<keyword evidence="3" id="KW-1185">Reference proteome</keyword>
<proteinExistence type="predicted"/>